<dbReference type="Proteomes" id="UP001204798">
    <property type="component" value="Unassembled WGS sequence"/>
</dbReference>
<name>A0ABT2ELJ3_9BACT</name>
<dbReference type="EMBL" id="JANUCP010000002">
    <property type="protein sequence ID" value="MCS3918814.1"/>
    <property type="molecule type" value="Genomic_DNA"/>
</dbReference>
<evidence type="ECO:0000313" key="2">
    <source>
        <dbReference type="Proteomes" id="UP001204798"/>
    </source>
</evidence>
<gene>
    <name evidence="1" type="ORF">M2350_001214</name>
</gene>
<organism evidence="1 2">
    <name type="scientific">Candidatus Fervidibacter sacchari</name>
    <dbReference type="NCBI Taxonomy" id="1448929"/>
    <lineage>
        <taxon>Bacteria</taxon>
        <taxon>Candidatus Fervidibacterota</taxon>
        <taxon>Candidatus Fervidibacter</taxon>
    </lineage>
</organism>
<proteinExistence type="predicted"/>
<reference evidence="1 2" key="1">
    <citation type="submission" date="2022-08" db="EMBL/GenBank/DDBJ databases">
        <title>Bacterial and archaeal communities from various locations to study Microbial Dark Matter (Phase II).</title>
        <authorList>
            <person name="Stepanauskas R."/>
        </authorList>
    </citation>
    <scope>NUCLEOTIDE SEQUENCE [LARGE SCALE GENOMIC DNA]</scope>
    <source>
        <strain evidence="1 2">PD1</strain>
    </source>
</reference>
<comment type="caution">
    <text evidence="1">The sequence shown here is derived from an EMBL/GenBank/DDBJ whole genome shotgun (WGS) entry which is preliminary data.</text>
</comment>
<accession>A0ABT2ELJ3</accession>
<dbReference type="RefSeq" id="WP_259094862.1">
    <property type="nucleotide sequence ID" value="NZ_CP130454.1"/>
</dbReference>
<sequence>MESSEWRIKFSPNGFGAYQISPSTTGLSQWHEMHRLTTQNMKFHATGFQPVVDDGETKRRPQLAKILNDKGGVRACP</sequence>
<evidence type="ECO:0000313" key="1">
    <source>
        <dbReference type="EMBL" id="MCS3918814.1"/>
    </source>
</evidence>
<keyword evidence="2" id="KW-1185">Reference proteome</keyword>
<protein>
    <submittedName>
        <fullName evidence="1">Uncharacterized protein</fullName>
    </submittedName>
</protein>